<dbReference type="InterPro" id="IPR035976">
    <property type="entry name" value="Sushi/SCR/CCP_sf"/>
</dbReference>
<dbReference type="Pfam" id="PF00084">
    <property type="entry name" value="Sushi"/>
    <property type="match status" value="2"/>
</dbReference>
<dbReference type="CDD" id="cd00037">
    <property type="entry name" value="CLECT"/>
    <property type="match status" value="1"/>
</dbReference>
<proteinExistence type="predicted"/>
<dbReference type="InterPro" id="IPR016186">
    <property type="entry name" value="C-type_lectin-like/link_sf"/>
</dbReference>
<dbReference type="InterPro" id="IPR000436">
    <property type="entry name" value="Sushi_SCR_CCP_dom"/>
</dbReference>
<protein>
    <submittedName>
        <fullName evidence="8">Uncharacterized protein</fullName>
    </submittedName>
</protein>
<reference evidence="8 9" key="1">
    <citation type="submission" date="2024-11" db="EMBL/GenBank/DDBJ databases">
        <title>Chromosome-level genome assembly of the freshwater bivalve Anodonta woodiana.</title>
        <authorList>
            <person name="Chen X."/>
        </authorList>
    </citation>
    <scope>NUCLEOTIDE SEQUENCE [LARGE SCALE GENOMIC DNA]</scope>
    <source>
        <strain evidence="8">MN2024</strain>
        <tissue evidence="8">Gills</tissue>
    </source>
</reference>
<evidence type="ECO:0000256" key="1">
    <source>
        <dbReference type="ARBA" id="ARBA00022729"/>
    </source>
</evidence>
<dbReference type="PROSITE" id="PS50948">
    <property type="entry name" value="PAN"/>
    <property type="match status" value="1"/>
</dbReference>
<dbReference type="Gene3D" id="3.10.100.10">
    <property type="entry name" value="Mannose-Binding Protein A, subunit A"/>
    <property type="match status" value="1"/>
</dbReference>
<dbReference type="InterPro" id="IPR003609">
    <property type="entry name" value="Pan_app"/>
</dbReference>
<keyword evidence="1" id="KW-0732">Signal</keyword>
<name>A0ABD3XVX5_SINWO</name>
<evidence type="ECO:0000313" key="9">
    <source>
        <dbReference type="Proteomes" id="UP001634394"/>
    </source>
</evidence>
<feature type="domain" description="Sushi" evidence="6">
    <location>
        <begin position="182"/>
        <end position="241"/>
    </location>
</feature>
<comment type="caution">
    <text evidence="8">The sequence shown here is derived from an EMBL/GenBank/DDBJ whole genome shotgun (WGS) entry which is preliminary data.</text>
</comment>
<dbReference type="InterPro" id="IPR016187">
    <property type="entry name" value="CTDL_fold"/>
</dbReference>
<keyword evidence="2" id="KW-0430">Lectin</keyword>
<evidence type="ECO:0000259" key="5">
    <source>
        <dbReference type="PROSITE" id="PS50041"/>
    </source>
</evidence>
<feature type="domain" description="Apple" evidence="7">
    <location>
        <begin position="239"/>
        <end position="324"/>
    </location>
</feature>
<sequence length="528" mass="59253">MDYASLEDTCERRTCLGQFSVGHFLPRSIFTTKYEVSIFQCAIECRLRRPRCKSFNYRRSDLTCQLSEEDSGPDGIYLQAKPGRDHSNIDTWRNLPIGHCKEINCSWNERCDPSKSDPQDACVKTECPVAVLKPGVTFQPTNETKIGIKGRYRCVADNLARGYSLTMCLPSTAQWAPTDFKCVCKTPPLKTGTITEAAEVEIEHNYTYRCQDGLIGKRDFNPTVTCLPDGNWTATNFTCVTQNWTLDTVNPNNIHTSEVISNHTGIDLLTCMQECGKELANCLSFFYDNQTGLCVLSSSFQRGLPNGFNFSGGVVYYTAPSTSCDLPYENATLAGSYFCIKYHTEAKSFNEAMKACESEKAKLLVVTTKDEITDLANIWRNLDWEVYIGLSDQIEEGHWVSWNGDTVNPAWGTGQPDLGNNEDCASIMWKTDIYNISCDMPITFLCQKKPTTYKNIVCKTPFAMSGTITEPVEVELGQNYTYRCQDGLTGKRDLNPTVLCLPGGDWTTTNFTCGNIHFIAWLQHFVPV</sequence>
<dbReference type="GO" id="GO:0030246">
    <property type="term" value="F:carbohydrate binding"/>
    <property type="evidence" value="ECO:0007669"/>
    <property type="project" value="UniProtKB-KW"/>
</dbReference>
<dbReference type="InterPro" id="IPR051663">
    <property type="entry name" value="CLec_Tetranectin-domain"/>
</dbReference>
<dbReference type="PANTHER" id="PTHR22799">
    <property type="entry name" value="TETRANECTIN-RELATED"/>
    <property type="match status" value="1"/>
</dbReference>
<evidence type="ECO:0000259" key="6">
    <source>
        <dbReference type="PROSITE" id="PS50923"/>
    </source>
</evidence>
<evidence type="ECO:0000256" key="4">
    <source>
        <dbReference type="PROSITE-ProRule" id="PRU00302"/>
    </source>
</evidence>
<dbReference type="PROSITE" id="PS50041">
    <property type="entry name" value="C_TYPE_LECTIN_2"/>
    <property type="match status" value="1"/>
</dbReference>
<dbReference type="PANTHER" id="PTHR22799:SF6">
    <property type="entry name" value="C-TYPE LECTIN DOMAIN FAMILY 4 MEMBER M-LIKE"/>
    <property type="match status" value="1"/>
</dbReference>
<organism evidence="8 9">
    <name type="scientific">Sinanodonta woodiana</name>
    <name type="common">Chinese pond mussel</name>
    <name type="synonym">Anodonta woodiana</name>
    <dbReference type="NCBI Taxonomy" id="1069815"/>
    <lineage>
        <taxon>Eukaryota</taxon>
        <taxon>Metazoa</taxon>
        <taxon>Spiralia</taxon>
        <taxon>Lophotrochozoa</taxon>
        <taxon>Mollusca</taxon>
        <taxon>Bivalvia</taxon>
        <taxon>Autobranchia</taxon>
        <taxon>Heteroconchia</taxon>
        <taxon>Palaeoheterodonta</taxon>
        <taxon>Unionida</taxon>
        <taxon>Unionoidea</taxon>
        <taxon>Unionidae</taxon>
        <taxon>Unioninae</taxon>
        <taxon>Sinanodonta</taxon>
    </lineage>
</organism>
<dbReference type="Pfam" id="PF00059">
    <property type="entry name" value="Lectin_C"/>
    <property type="match status" value="1"/>
</dbReference>
<gene>
    <name evidence="8" type="ORF">ACJMK2_002054</name>
</gene>
<feature type="domain" description="C-type lectin" evidence="5">
    <location>
        <begin position="339"/>
        <end position="447"/>
    </location>
</feature>
<dbReference type="Gene3D" id="2.10.70.10">
    <property type="entry name" value="Complement Module, domain 1"/>
    <property type="match status" value="1"/>
</dbReference>
<dbReference type="SUPFAM" id="SSF57535">
    <property type="entry name" value="Complement control module/SCR domain"/>
    <property type="match status" value="2"/>
</dbReference>
<dbReference type="Pfam" id="PF00024">
    <property type="entry name" value="PAN_1"/>
    <property type="match status" value="2"/>
</dbReference>
<keyword evidence="4" id="KW-0768">Sushi</keyword>
<dbReference type="PROSITE" id="PS50923">
    <property type="entry name" value="SUSHI"/>
    <property type="match status" value="2"/>
</dbReference>
<dbReference type="Proteomes" id="UP001634394">
    <property type="component" value="Unassembled WGS sequence"/>
</dbReference>
<dbReference type="EMBL" id="JBJQND010000001">
    <property type="protein sequence ID" value="KAL3889725.1"/>
    <property type="molecule type" value="Genomic_DNA"/>
</dbReference>
<evidence type="ECO:0000313" key="8">
    <source>
        <dbReference type="EMBL" id="KAL3889725.1"/>
    </source>
</evidence>
<dbReference type="InterPro" id="IPR001304">
    <property type="entry name" value="C-type_lectin-like"/>
</dbReference>
<dbReference type="SMART" id="SM00032">
    <property type="entry name" value="CCP"/>
    <property type="match status" value="2"/>
</dbReference>
<dbReference type="Gene3D" id="3.50.4.10">
    <property type="entry name" value="Hepatocyte Growth Factor"/>
    <property type="match status" value="2"/>
</dbReference>
<keyword evidence="9" id="KW-1185">Reference proteome</keyword>
<accession>A0ABD3XVX5</accession>
<dbReference type="CDD" id="cd01099">
    <property type="entry name" value="PAN_AP_HGF"/>
    <property type="match status" value="1"/>
</dbReference>
<comment type="caution">
    <text evidence="4">Lacks conserved residue(s) required for the propagation of feature annotation.</text>
</comment>
<keyword evidence="3" id="KW-1015">Disulfide bond</keyword>
<evidence type="ECO:0000259" key="7">
    <source>
        <dbReference type="PROSITE" id="PS50948"/>
    </source>
</evidence>
<evidence type="ECO:0000256" key="3">
    <source>
        <dbReference type="ARBA" id="ARBA00023157"/>
    </source>
</evidence>
<dbReference type="SMART" id="SM00034">
    <property type="entry name" value="CLECT"/>
    <property type="match status" value="1"/>
</dbReference>
<dbReference type="SUPFAM" id="SSF56436">
    <property type="entry name" value="C-type lectin-like"/>
    <property type="match status" value="1"/>
</dbReference>
<feature type="domain" description="Sushi" evidence="6">
    <location>
        <begin position="456"/>
        <end position="515"/>
    </location>
</feature>
<dbReference type="AlphaFoldDB" id="A0ABD3XVX5"/>
<dbReference type="SUPFAM" id="SSF57414">
    <property type="entry name" value="Hairpin loop containing domain-like"/>
    <property type="match status" value="2"/>
</dbReference>
<evidence type="ECO:0000256" key="2">
    <source>
        <dbReference type="ARBA" id="ARBA00022734"/>
    </source>
</evidence>